<proteinExistence type="inferred from homology"/>
<dbReference type="Pfam" id="PF01148">
    <property type="entry name" value="CTP_transf_1"/>
    <property type="match status" value="1"/>
</dbReference>
<evidence type="ECO:0000256" key="7">
    <source>
        <dbReference type="ARBA" id="ARBA00019373"/>
    </source>
</evidence>
<keyword evidence="11 24" id="KW-0812">Transmembrane</keyword>
<comment type="caution">
    <text evidence="25">The sequence shown here is derived from an EMBL/GenBank/DDBJ whole genome shotgun (WGS) entry which is preliminary data.</text>
</comment>
<feature type="transmembrane region" description="Helical" evidence="24">
    <location>
        <begin position="170"/>
        <end position="189"/>
    </location>
</feature>
<feature type="transmembrane region" description="Helical" evidence="24">
    <location>
        <begin position="30"/>
        <end position="52"/>
    </location>
</feature>
<dbReference type="PANTHER" id="PTHR46382">
    <property type="entry name" value="PHOSPHATIDATE CYTIDYLYLTRANSFERASE"/>
    <property type="match status" value="1"/>
</dbReference>
<evidence type="ECO:0000256" key="6">
    <source>
        <dbReference type="ARBA" id="ARBA00012487"/>
    </source>
</evidence>
<evidence type="ECO:0000256" key="3">
    <source>
        <dbReference type="ARBA" id="ARBA00005119"/>
    </source>
</evidence>
<evidence type="ECO:0000256" key="9">
    <source>
        <dbReference type="ARBA" id="ARBA00022516"/>
    </source>
</evidence>
<evidence type="ECO:0000256" key="8">
    <source>
        <dbReference type="ARBA" id="ARBA00022475"/>
    </source>
</evidence>
<keyword evidence="8" id="KW-1003">Cell membrane</keyword>
<evidence type="ECO:0000256" key="23">
    <source>
        <dbReference type="ARBA" id="ARBA00033406"/>
    </source>
</evidence>
<evidence type="ECO:0000256" key="12">
    <source>
        <dbReference type="ARBA" id="ARBA00022695"/>
    </source>
</evidence>
<keyword evidence="15 24" id="KW-0472">Membrane</keyword>
<dbReference type="EMBL" id="JBDXSU010000011">
    <property type="protein sequence ID" value="MFB5191460.1"/>
    <property type="molecule type" value="Genomic_DNA"/>
</dbReference>
<keyword evidence="13 24" id="KW-1133">Transmembrane helix</keyword>
<evidence type="ECO:0000256" key="19">
    <source>
        <dbReference type="ARBA" id="ARBA00031825"/>
    </source>
</evidence>
<feature type="transmembrane region" description="Helical" evidence="24">
    <location>
        <begin position="128"/>
        <end position="149"/>
    </location>
</feature>
<dbReference type="EC" id="2.7.7.41" evidence="6"/>
<comment type="similarity">
    <text evidence="5">Belongs to the CDS family.</text>
</comment>
<dbReference type="PANTHER" id="PTHR46382:SF1">
    <property type="entry name" value="PHOSPHATIDATE CYTIDYLYLTRANSFERASE"/>
    <property type="match status" value="1"/>
</dbReference>
<comment type="pathway">
    <text evidence="4">Lipid metabolism.</text>
</comment>
<name>A0ABV5AHX9_9BACL</name>
<keyword evidence="26" id="KW-1185">Reference proteome</keyword>
<evidence type="ECO:0000256" key="18">
    <source>
        <dbReference type="ARBA" id="ARBA00029893"/>
    </source>
</evidence>
<accession>A0ABV5AHX9</accession>
<dbReference type="Proteomes" id="UP001579974">
    <property type="component" value="Unassembled WGS sequence"/>
</dbReference>
<evidence type="ECO:0000256" key="22">
    <source>
        <dbReference type="ARBA" id="ARBA00032743"/>
    </source>
</evidence>
<keyword evidence="10" id="KW-0808">Transferase</keyword>
<evidence type="ECO:0000256" key="24">
    <source>
        <dbReference type="SAM" id="Phobius"/>
    </source>
</evidence>
<comment type="pathway">
    <text evidence="3">Phospholipid metabolism; CDP-diacylglycerol biosynthesis; CDP-diacylglycerol from sn-glycerol 3-phosphate: step 3/3.</text>
</comment>
<evidence type="ECO:0000256" key="10">
    <source>
        <dbReference type="ARBA" id="ARBA00022679"/>
    </source>
</evidence>
<evidence type="ECO:0000256" key="5">
    <source>
        <dbReference type="ARBA" id="ARBA00010185"/>
    </source>
</evidence>
<feature type="transmembrane region" description="Helical" evidence="24">
    <location>
        <begin position="104"/>
        <end position="122"/>
    </location>
</feature>
<feature type="transmembrane region" description="Helical" evidence="24">
    <location>
        <begin position="245"/>
        <end position="264"/>
    </location>
</feature>
<evidence type="ECO:0000256" key="2">
    <source>
        <dbReference type="ARBA" id="ARBA00004651"/>
    </source>
</evidence>
<evidence type="ECO:0000313" key="25">
    <source>
        <dbReference type="EMBL" id="MFB5191460.1"/>
    </source>
</evidence>
<evidence type="ECO:0000256" key="20">
    <source>
        <dbReference type="ARBA" id="ARBA00032253"/>
    </source>
</evidence>
<evidence type="ECO:0000256" key="1">
    <source>
        <dbReference type="ARBA" id="ARBA00001698"/>
    </source>
</evidence>
<evidence type="ECO:0000256" key="14">
    <source>
        <dbReference type="ARBA" id="ARBA00023098"/>
    </source>
</evidence>
<evidence type="ECO:0000256" key="16">
    <source>
        <dbReference type="ARBA" id="ARBA00023209"/>
    </source>
</evidence>
<evidence type="ECO:0000256" key="15">
    <source>
        <dbReference type="ARBA" id="ARBA00023136"/>
    </source>
</evidence>
<comment type="catalytic activity">
    <reaction evidence="1">
        <text>a 1,2-diacyl-sn-glycero-3-phosphate + CTP + H(+) = a CDP-1,2-diacyl-sn-glycerol + diphosphate</text>
        <dbReference type="Rhea" id="RHEA:16229"/>
        <dbReference type="ChEBI" id="CHEBI:15378"/>
        <dbReference type="ChEBI" id="CHEBI:33019"/>
        <dbReference type="ChEBI" id="CHEBI:37563"/>
        <dbReference type="ChEBI" id="CHEBI:58332"/>
        <dbReference type="ChEBI" id="CHEBI:58608"/>
        <dbReference type="EC" id="2.7.7.41"/>
    </reaction>
</comment>
<keyword evidence="12 25" id="KW-0548">Nucleotidyltransferase</keyword>
<reference evidence="25 26" key="1">
    <citation type="journal article" date="2024" name="Int. J. Mol. Sci.">
        <title>Exploration of Alicyclobacillus spp. Genome in Search of Antibiotic Resistance.</title>
        <authorList>
            <person name="Bucka-Kolendo J."/>
            <person name="Kiousi D.E."/>
            <person name="Dekowska A."/>
            <person name="Mikolajczuk-Szczyrba A."/>
            <person name="Karadedos D.M."/>
            <person name="Michael P."/>
            <person name="Galanis A."/>
            <person name="Sokolowska B."/>
        </authorList>
    </citation>
    <scope>NUCLEOTIDE SEQUENCE [LARGE SCALE GENOMIC DNA]</scope>
    <source>
        <strain evidence="25 26">KKP 3000</strain>
    </source>
</reference>
<comment type="subcellular location">
    <subcellularLocation>
        <location evidence="2">Cell membrane</location>
        <topology evidence="2">Multi-pass membrane protein</topology>
    </subcellularLocation>
</comment>
<evidence type="ECO:0000313" key="26">
    <source>
        <dbReference type="Proteomes" id="UP001579974"/>
    </source>
</evidence>
<protein>
    <recommendedName>
        <fullName evidence="7">Phosphatidate cytidylyltransferase</fullName>
        <ecNumber evidence="6">2.7.7.41</ecNumber>
    </recommendedName>
    <alternativeName>
        <fullName evidence="20">CDP-DAG synthase</fullName>
    </alternativeName>
    <alternativeName>
        <fullName evidence="22">CDP-DG synthase</fullName>
    </alternativeName>
    <alternativeName>
        <fullName evidence="18">CDP-diacylglycerol synthase</fullName>
    </alternativeName>
    <alternativeName>
        <fullName evidence="21">CDP-diglyceride pyrophosphorylase</fullName>
    </alternativeName>
    <alternativeName>
        <fullName evidence="23">CDP-diglyceride synthase</fullName>
    </alternativeName>
    <alternativeName>
        <fullName evidence="19">CTP:phosphatidate cytidylyltransferase</fullName>
    </alternativeName>
</protein>
<evidence type="ECO:0000256" key="21">
    <source>
        <dbReference type="ARBA" id="ARBA00032396"/>
    </source>
</evidence>
<keyword evidence="9" id="KW-0444">Lipid biosynthesis</keyword>
<keyword evidence="17" id="KW-1208">Phospholipid metabolism</keyword>
<evidence type="ECO:0000256" key="4">
    <source>
        <dbReference type="ARBA" id="ARBA00005189"/>
    </source>
</evidence>
<organism evidence="25 26">
    <name type="scientific">Alicyclobacillus fastidiosus</name>
    <dbReference type="NCBI Taxonomy" id="392011"/>
    <lineage>
        <taxon>Bacteria</taxon>
        <taxon>Bacillati</taxon>
        <taxon>Bacillota</taxon>
        <taxon>Bacilli</taxon>
        <taxon>Bacillales</taxon>
        <taxon>Alicyclobacillaceae</taxon>
        <taxon>Alicyclobacillus</taxon>
    </lineage>
</organism>
<feature type="transmembrane region" description="Helical" evidence="24">
    <location>
        <begin position="6"/>
        <end position="23"/>
    </location>
</feature>
<dbReference type="GO" id="GO:0016779">
    <property type="term" value="F:nucleotidyltransferase activity"/>
    <property type="evidence" value="ECO:0007669"/>
    <property type="project" value="UniProtKB-KW"/>
</dbReference>
<evidence type="ECO:0000256" key="17">
    <source>
        <dbReference type="ARBA" id="ARBA00023264"/>
    </source>
</evidence>
<dbReference type="RefSeq" id="WP_275472901.1">
    <property type="nucleotide sequence ID" value="NZ_CP162940.1"/>
</dbReference>
<feature type="transmembrane region" description="Helical" evidence="24">
    <location>
        <begin position="72"/>
        <end position="92"/>
    </location>
</feature>
<evidence type="ECO:0000256" key="11">
    <source>
        <dbReference type="ARBA" id="ARBA00022692"/>
    </source>
</evidence>
<gene>
    <name evidence="25" type="ORF">KKP3000_000233</name>
</gene>
<sequence length="265" mass="28741">MLKTRVITATIAGLVVLAVLVLGSPTAWRFLVWLCTVVGVVEFATMHRAKWYGPLTLYGVLLASVIEWFPRFFYQPFVLFALVGIVLAVPVLSRNRVQVQTMALQTVGALYIAVGGYALGQLRAMPAGWFWIWLFLVSVWMTDTAAYFVGRFVQGPKLLPEISPKKTISGSLGGVVGGALGAVVFGAIAYPTYDFWVYALLGAVISVSGQLGDLIESAYKRAAGVKDSGKLLPGHGGMLDRVDSLLFASPIAFWIVVHGAHTWFQ</sequence>
<keyword evidence="16" id="KW-0594">Phospholipid biosynthesis</keyword>
<evidence type="ECO:0000256" key="13">
    <source>
        <dbReference type="ARBA" id="ARBA00022989"/>
    </source>
</evidence>
<keyword evidence="14" id="KW-0443">Lipid metabolism</keyword>